<sequence length="164" mass="17535">MATDRPLDIVVSSKNPVKINATKAGFELASIGPGLYEFKGVSVPSGVPELRAAHVRPRNPARRREQSPQRAAARDGRGLLGRHRGRRRGAGTPAGRPDELCLGRRCRPRGEGRQGEDGGVLSPRRVCQTRPAGHGAGTRGRLGFWRGEFEADQGLGRAVDGGSD</sequence>
<organism evidence="2 3">
    <name type="scientific">Colletotrichum sidae</name>
    <dbReference type="NCBI Taxonomy" id="1347389"/>
    <lineage>
        <taxon>Eukaryota</taxon>
        <taxon>Fungi</taxon>
        <taxon>Dikarya</taxon>
        <taxon>Ascomycota</taxon>
        <taxon>Pezizomycotina</taxon>
        <taxon>Sordariomycetes</taxon>
        <taxon>Hypocreomycetidae</taxon>
        <taxon>Glomerellales</taxon>
        <taxon>Glomerellaceae</taxon>
        <taxon>Colletotrichum</taxon>
        <taxon>Colletotrichum orbiculare species complex</taxon>
    </lineage>
</organism>
<name>A0A4R8TU61_9PEZI</name>
<feature type="compositionally biased region" description="Basic residues" evidence="1">
    <location>
        <begin position="80"/>
        <end position="89"/>
    </location>
</feature>
<comment type="caution">
    <text evidence="2">The sequence shown here is derived from an EMBL/GenBank/DDBJ whole genome shotgun (WGS) entry which is preliminary data.</text>
</comment>
<dbReference type="EMBL" id="QAPF01000010">
    <property type="protein sequence ID" value="TEA22050.1"/>
    <property type="molecule type" value="Genomic_DNA"/>
</dbReference>
<dbReference type="AlphaFoldDB" id="A0A4R8TU61"/>
<dbReference type="Proteomes" id="UP000295604">
    <property type="component" value="Unassembled WGS sequence"/>
</dbReference>
<evidence type="ECO:0000256" key="1">
    <source>
        <dbReference type="SAM" id="MobiDB-lite"/>
    </source>
</evidence>
<evidence type="ECO:0000313" key="3">
    <source>
        <dbReference type="Proteomes" id="UP000295604"/>
    </source>
</evidence>
<accession>A0A4R8TU61</accession>
<keyword evidence="3" id="KW-1185">Reference proteome</keyword>
<dbReference type="InterPro" id="IPR029001">
    <property type="entry name" value="ITPase-like_fam"/>
</dbReference>
<evidence type="ECO:0000313" key="2">
    <source>
        <dbReference type="EMBL" id="TEA22050.1"/>
    </source>
</evidence>
<dbReference type="Gene3D" id="3.90.950.10">
    <property type="match status" value="1"/>
</dbReference>
<protein>
    <submittedName>
        <fullName evidence="2">Uncharacterized protein</fullName>
    </submittedName>
</protein>
<feature type="region of interest" description="Disordered" evidence="1">
    <location>
        <begin position="51"/>
        <end position="141"/>
    </location>
</feature>
<reference evidence="2 3" key="1">
    <citation type="submission" date="2018-11" db="EMBL/GenBank/DDBJ databases">
        <title>Genome sequence and assembly of Colletotrichum sidae.</title>
        <authorList>
            <person name="Gan P."/>
            <person name="Shirasu K."/>
        </authorList>
    </citation>
    <scope>NUCLEOTIDE SEQUENCE [LARGE SCALE GENOMIC DNA]</scope>
    <source>
        <strain evidence="2 3">CBS 518.97</strain>
    </source>
</reference>
<dbReference type="SUPFAM" id="SSF52972">
    <property type="entry name" value="ITPase-like"/>
    <property type="match status" value="1"/>
</dbReference>
<proteinExistence type="predicted"/>
<feature type="compositionally biased region" description="Basic and acidic residues" evidence="1">
    <location>
        <begin position="62"/>
        <end position="77"/>
    </location>
</feature>
<gene>
    <name evidence="2" type="ORF">C8034_v006287</name>
</gene>
<feature type="compositionally biased region" description="Basic and acidic residues" evidence="1">
    <location>
        <begin position="96"/>
        <end position="116"/>
    </location>
</feature>